<dbReference type="Gene3D" id="3.40.50.1460">
    <property type="match status" value="1"/>
</dbReference>
<gene>
    <name evidence="4" type="ORF">FJV41_20300</name>
</gene>
<feature type="compositionally biased region" description="Low complexity" evidence="1">
    <location>
        <begin position="374"/>
        <end position="388"/>
    </location>
</feature>
<dbReference type="GO" id="GO:0004197">
    <property type="term" value="F:cysteine-type endopeptidase activity"/>
    <property type="evidence" value="ECO:0007669"/>
    <property type="project" value="InterPro"/>
</dbReference>
<feature type="chain" id="PRO_5022226608" evidence="2">
    <location>
        <begin position="23"/>
        <end position="610"/>
    </location>
</feature>
<dbReference type="Pfam" id="PF00656">
    <property type="entry name" value="Peptidase_C14"/>
    <property type="match status" value="1"/>
</dbReference>
<dbReference type="SUPFAM" id="SSF52129">
    <property type="entry name" value="Caspase-like"/>
    <property type="match status" value="1"/>
</dbReference>
<dbReference type="AlphaFoldDB" id="A0A540X067"/>
<keyword evidence="2" id="KW-0732">Signal</keyword>
<dbReference type="Proteomes" id="UP000315369">
    <property type="component" value="Unassembled WGS sequence"/>
</dbReference>
<keyword evidence="5" id="KW-1185">Reference proteome</keyword>
<comment type="caution">
    <text evidence="4">The sequence shown here is derived from an EMBL/GenBank/DDBJ whole genome shotgun (WGS) entry which is preliminary data.</text>
</comment>
<name>A0A540X067_9BACT</name>
<dbReference type="GO" id="GO:0006508">
    <property type="term" value="P:proteolysis"/>
    <property type="evidence" value="ECO:0007669"/>
    <property type="project" value="InterPro"/>
</dbReference>
<evidence type="ECO:0000313" key="5">
    <source>
        <dbReference type="Proteomes" id="UP000315369"/>
    </source>
</evidence>
<accession>A0A540X067</accession>
<proteinExistence type="predicted"/>
<feature type="compositionally biased region" description="Basic and acidic residues" evidence="1">
    <location>
        <begin position="394"/>
        <end position="410"/>
    </location>
</feature>
<protein>
    <submittedName>
        <fullName evidence="4">Caspase family protein</fullName>
    </submittedName>
</protein>
<feature type="region of interest" description="Disordered" evidence="1">
    <location>
        <begin position="346"/>
        <end position="429"/>
    </location>
</feature>
<dbReference type="InterPro" id="IPR011600">
    <property type="entry name" value="Pept_C14_caspase"/>
</dbReference>
<sequence>MMTFIRCLVLAFVFCAALPAQAGTRRIAVLVGHNVGSGERPPLRYAEADAVKLAGVLSELGDVPPSDLIVLQGENLATVRAALDAAARKVDSLRVTPDTRVVLLFYFSGHSDGVALELGTERLLYAELRRWLDATRADVRLAIVDSCRSGALLRFKGGRPGPSFELRLTDEVHSTGHALLTSSAEDELALESREVGGSLFTHHLVSGLRGAADASGDGLVTLAEAYQYAYAHTVSATADVLTGAQHPAYDYRLTGKGELILTQLPSPGTALELPSDFERALLLRPGRGQVLAELGPGAVPRLAVPPGEYELRAWRAGKQHQGTVRAPSGQVQKVRWEDLQLVAPAPLVGGRKGGSEPVARTAVSSSSPEEWNWPASAAPVQPGQAPGAKTSRTAPEEPRPWEEAATRRAAAEAGTVSVESPEPPTSEPLAVGALEPVAEKSVFEQALPPPPLPMSRFQNPPGSRALSLTVGARQTVIDPDGALVSFRLELSRTESSGMTFSLELGQGPHQEDREFITGLGVGYAWKKQARIVEFTGGVEASMQLVVQSRSGDTLWTVGPAVAPVGSIAVFVMPQLALLIGGRLPVAVLRMDDFTEVKFLPALDLGVRTRF</sequence>
<evidence type="ECO:0000256" key="2">
    <source>
        <dbReference type="SAM" id="SignalP"/>
    </source>
</evidence>
<feature type="compositionally biased region" description="Low complexity" evidence="1">
    <location>
        <begin position="411"/>
        <end position="420"/>
    </location>
</feature>
<dbReference type="OrthoDB" id="9804257at2"/>
<dbReference type="InterPro" id="IPR029030">
    <property type="entry name" value="Caspase-like_dom_sf"/>
</dbReference>
<dbReference type="EMBL" id="VIFM01000077">
    <property type="protein sequence ID" value="TQF14134.1"/>
    <property type="molecule type" value="Genomic_DNA"/>
</dbReference>
<reference evidence="4 5" key="1">
    <citation type="submission" date="2019-06" db="EMBL/GenBank/DDBJ databases">
        <authorList>
            <person name="Livingstone P."/>
            <person name="Whitworth D."/>
        </authorList>
    </citation>
    <scope>NUCLEOTIDE SEQUENCE [LARGE SCALE GENOMIC DNA]</scope>
    <source>
        <strain evidence="4 5">AM401</strain>
    </source>
</reference>
<feature type="signal peptide" evidence="2">
    <location>
        <begin position="1"/>
        <end position="22"/>
    </location>
</feature>
<feature type="domain" description="Peptidase C14 caspase" evidence="3">
    <location>
        <begin position="25"/>
        <end position="217"/>
    </location>
</feature>
<evidence type="ECO:0000313" key="4">
    <source>
        <dbReference type="EMBL" id="TQF14134.1"/>
    </source>
</evidence>
<evidence type="ECO:0000259" key="3">
    <source>
        <dbReference type="Pfam" id="PF00656"/>
    </source>
</evidence>
<organism evidence="4 5">
    <name type="scientific">Myxococcus llanfairpwllgwyngyllgogerychwyrndrobwllllantysiliogogogochensis</name>
    <dbReference type="NCBI Taxonomy" id="2590453"/>
    <lineage>
        <taxon>Bacteria</taxon>
        <taxon>Pseudomonadati</taxon>
        <taxon>Myxococcota</taxon>
        <taxon>Myxococcia</taxon>
        <taxon>Myxococcales</taxon>
        <taxon>Cystobacterineae</taxon>
        <taxon>Myxococcaceae</taxon>
        <taxon>Myxococcus</taxon>
    </lineage>
</organism>
<evidence type="ECO:0000256" key="1">
    <source>
        <dbReference type="SAM" id="MobiDB-lite"/>
    </source>
</evidence>